<dbReference type="AlphaFoldDB" id="A0AAV9Z3H7"/>
<protein>
    <recommendedName>
        <fullName evidence="3">F-box domain-containing protein</fullName>
    </recommendedName>
</protein>
<reference evidence="1 2" key="1">
    <citation type="journal article" date="2024" name="J Genomics">
        <title>Draft genome sequencing and assembly of Favolaschia claudopus CIRM-BRFM 2984 isolated from oak limbs.</title>
        <authorList>
            <person name="Navarro D."/>
            <person name="Drula E."/>
            <person name="Chaduli D."/>
            <person name="Cazenave R."/>
            <person name="Ahrendt S."/>
            <person name="Wang J."/>
            <person name="Lipzen A."/>
            <person name="Daum C."/>
            <person name="Barry K."/>
            <person name="Grigoriev I.V."/>
            <person name="Favel A."/>
            <person name="Rosso M.N."/>
            <person name="Martin F."/>
        </authorList>
    </citation>
    <scope>NUCLEOTIDE SEQUENCE [LARGE SCALE GENOMIC DNA]</scope>
    <source>
        <strain evidence="1 2">CIRM-BRFM 2984</strain>
    </source>
</reference>
<dbReference type="Proteomes" id="UP001362999">
    <property type="component" value="Unassembled WGS sequence"/>
</dbReference>
<gene>
    <name evidence="1" type="ORF">R3P38DRAFT_3144781</name>
</gene>
<evidence type="ECO:0000313" key="1">
    <source>
        <dbReference type="EMBL" id="KAK6969489.1"/>
    </source>
</evidence>
<evidence type="ECO:0000313" key="2">
    <source>
        <dbReference type="Proteomes" id="UP001362999"/>
    </source>
</evidence>
<keyword evidence="2" id="KW-1185">Reference proteome</keyword>
<proteinExistence type="predicted"/>
<comment type="caution">
    <text evidence="1">The sequence shown here is derived from an EMBL/GenBank/DDBJ whole genome shotgun (WGS) entry which is preliminary data.</text>
</comment>
<organism evidence="1 2">
    <name type="scientific">Favolaschia claudopus</name>
    <dbReference type="NCBI Taxonomy" id="2862362"/>
    <lineage>
        <taxon>Eukaryota</taxon>
        <taxon>Fungi</taxon>
        <taxon>Dikarya</taxon>
        <taxon>Basidiomycota</taxon>
        <taxon>Agaricomycotina</taxon>
        <taxon>Agaricomycetes</taxon>
        <taxon>Agaricomycetidae</taxon>
        <taxon>Agaricales</taxon>
        <taxon>Marasmiineae</taxon>
        <taxon>Mycenaceae</taxon>
        <taxon>Favolaschia</taxon>
    </lineage>
</organism>
<evidence type="ECO:0008006" key="3">
    <source>
        <dbReference type="Google" id="ProtNLM"/>
    </source>
</evidence>
<name>A0AAV9Z3H7_9AGAR</name>
<sequence>MELLSPLDVPELLHQCLHLVGRSPVDLCSCARVARAWVYPAQSLLFRSPTHMTLRIVTSDITALRFCTIVTRNPHLAALVREFSFRFMRLARGTIDSLCDIKFVNLQSLTIETSEVTPIDTFHKLSSLPTLCYLTVFIGNDGEGEDFPQCIGHFRSVSAAIQHLCVDSPATQWKQYLPCSSSARDEHIKLKSFRLQLPWHVRAFSTGDERYAPWPALSKARIEILDITPSYTHFDLSPFTNLTVLRLVVNEDLSPVTKTLPSICSAHPIHTILIRIEESQRILSGWNELFSALGSLPLNPFPDIELEFAHSAEVERFQEGIGGSLMAGLASKTEVKITAAFFGKMDQWWQSQIGGL</sequence>
<accession>A0AAV9Z3H7</accession>
<dbReference type="EMBL" id="JAWWNJ010000222">
    <property type="protein sequence ID" value="KAK6969489.1"/>
    <property type="molecule type" value="Genomic_DNA"/>
</dbReference>